<dbReference type="Pfam" id="PF13905">
    <property type="entry name" value="Thioredoxin_8"/>
    <property type="match status" value="3"/>
</dbReference>
<evidence type="ECO:0000256" key="7">
    <source>
        <dbReference type="ARBA" id="ARBA00047804"/>
    </source>
</evidence>
<dbReference type="Gene3D" id="3.40.30.10">
    <property type="entry name" value="Glutaredoxin"/>
    <property type="match status" value="3"/>
</dbReference>
<dbReference type="InterPro" id="IPR012336">
    <property type="entry name" value="Thioredoxin-like_fold"/>
</dbReference>
<dbReference type="AlphaFoldDB" id="A0AAE1RU94"/>
<keyword evidence="3" id="KW-0560">Oxidoreductase</keyword>
<dbReference type="InterPro" id="IPR052259">
    <property type="entry name" value="Nucleoredoxin-like"/>
</dbReference>
<dbReference type="InterPro" id="IPR036249">
    <property type="entry name" value="Thioredoxin-like_sf"/>
</dbReference>
<dbReference type="PANTHER" id="PTHR13871">
    <property type="entry name" value="THIOREDOXIN"/>
    <property type="match status" value="1"/>
</dbReference>
<dbReference type="GO" id="GO:0004791">
    <property type="term" value="F:thioredoxin-disulfide reductase (NADPH) activity"/>
    <property type="evidence" value="ECO:0007669"/>
    <property type="project" value="InterPro"/>
</dbReference>
<dbReference type="Proteomes" id="UP001291623">
    <property type="component" value="Unassembled WGS sequence"/>
</dbReference>
<protein>
    <recommendedName>
        <fullName evidence="1">protein-disulfide reductase</fullName>
        <ecNumber evidence="1">1.8.1.8</ecNumber>
    </recommendedName>
</protein>
<dbReference type="Pfam" id="PF03107">
    <property type="entry name" value="C1_2"/>
    <property type="match status" value="1"/>
</dbReference>
<dbReference type="InterPro" id="IPR046349">
    <property type="entry name" value="C1-like_sf"/>
</dbReference>
<dbReference type="EC" id="1.8.1.8" evidence="1"/>
<name>A0AAE1RU94_9SOLA</name>
<evidence type="ECO:0000256" key="6">
    <source>
        <dbReference type="ARBA" id="ARBA00047388"/>
    </source>
</evidence>
<evidence type="ECO:0000256" key="5">
    <source>
        <dbReference type="ARBA" id="ARBA00025782"/>
    </source>
</evidence>
<evidence type="ECO:0000313" key="9">
    <source>
        <dbReference type="EMBL" id="KAK4357537.1"/>
    </source>
</evidence>
<dbReference type="InterPro" id="IPR004146">
    <property type="entry name" value="DC1"/>
</dbReference>
<gene>
    <name evidence="9" type="ORF">RND71_023147</name>
</gene>
<keyword evidence="4" id="KW-0520">NAD</keyword>
<keyword evidence="10" id="KW-1185">Reference proteome</keyword>
<dbReference type="InterPro" id="IPR045870">
    <property type="entry name" value="TryX_NRX_thioredoxin_dom"/>
</dbReference>
<evidence type="ECO:0000256" key="3">
    <source>
        <dbReference type="ARBA" id="ARBA00023002"/>
    </source>
</evidence>
<sequence length="549" mass="62838">MAIDQESSPIDLAVVLSSKERDFIICRNGEQVKGSSITGKIVGLYFSGSWCGPCRQFTPKLVEAYDSLYPKGEFEIVFVSSDKDNESFNEYFGKMPWLAVPFSDAEARKNLKQLFKVRAIPHLVILDGRGRVLSNEGVKCIKHFGHEAYPFTSERIDYLRQEEEKAKENQSLRSLLVYASRDFLISNEEIKISVSELEGKTVCLYFAMSTHRRCKSFTLKLAEVYEKLKQKNFEIVLISMDEKYEDFKKSFEAMPWLALPFKDESCERLVRYFEHKLLPELVIISPDGKTLQQNAVKLVEEYGDEAFPFTQEKLVTLANLKKKKLEAQTLESILVTADRHFVISNDGLKVPVSKLMGSNILLYFAASWSLPSREFLPKIVTAYQEIKKKDANFEVIFISSDHDEPSFNNIFSSMPWLALPFDDERKAFLSRRFNIVGIPVAIAIGPSGCTVNTQVRQLLETHGAGAYPFTEEHIKNLQQQLDKNTTGWPKKGRDEIHNEHELALIHQQVYLCSGCKEMGYGWAFFCKRCNYGLHPKCAPKQEEMNRISV</sequence>
<dbReference type="EMBL" id="JAVYJV010000012">
    <property type="protein sequence ID" value="KAK4357537.1"/>
    <property type="molecule type" value="Genomic_DNA"/>
</dbReference>
<comment type="catalytic activity">
    <reaction evidence="7">
        <text>[protein]-dithiol + NADP(+) = [protein]-disulfide + NADPH + H(+)</text>
        <dbReference type="Rhea" id="RHEA:18753"/>
        <dbReference type="Rhea" id="RHEA-COMP:10593"/>
        <dbReference type="Rhea" id="RHEA-COMP:10594"/>
        <dbReference type="ChEBI" id="CHEBI:15378"/>
        <dbReference type="ChEBI" id="CHEBI:29950"/>
        <dbReference type="ChEBI" id="CHEBI:50058"/>
        <dbReference type="ChEBI" id="CHEBI:57783"/>
        <dbReference type="ChEBI" id="CHEBI:58349"/>
        <dbReference type="EC" id="1.8.1.8"/>
    </reaction>
</comment>
<dbReference type="PROSITE" id="PS51352">
    <property type="entry name" value="THIOREDOXIN_2"/>
    <property type="match status" value="1"/>
</dbReference>
<keyword evidence="2" id="KW-0677">Repeat</keyword>
<comment type="similarity">
    <text evidence="5">Belongs to the nucleoredoxin family.</text>
</comment>
<evidence type="ECO:0000256" key="1">
    <source>
        <dbReference type="ARBA" id="ARBA00012612"/>
    </source>
</evidence>
<dbReference type="PANTHER" id="PTHR13871:SF101">
    <property type="entry name" value="NUCLEOREDOXIN 1-RELATED"/>
    <property type="match status" value="1"/>
</dbReference>
<evidence type="ECO:0000259" key="8">
    <source>
        <dbReference type="PROSITE" id="PS51352"/>
    </source>
</evidence>
<evidence type="ECO:0000313" key="10">
    <source>
        <dbReference type="Proteomes" id="UP001291623"/>
    </source>
</evidence>
<proteinExistence type="inferred from homology"/>
<evidence type="ECO:0000256" key="4">
    <source>
        <dbReference type="ARBA" id="ARBA00023027"/>
    </source>
</evidence>
<dbReference type="SUPFAM" id="SSF52833">
    <property type="entry name" value="Thioredoxin-like"/>
    <property type="match status" value="3"/>
</dbReference>
<comment type="catalytic activity">
    <reaction evidence="6">
        <text>[protein]-dithiol + NAD(+) = [protein]-disulfide + NADH + H(+)</text>
        <dbReference type="Rhea" id="RHEA:18749"/>
        <dbReference type="Rhea" id="RHEA-COMP:10593"/>
        <dbReference type="Rhea" id="RHEA-COMP:10594"/>
        <dbReference type="ChEBI" id="CHEBI:15378"/>
        <dbReference type="ChEBI" id="CHEBI:29950"/>
        <dbReference type="ChEBI" id="CHEBI:50058"/>
        <dbReference type="ChEBI" id="CHEBI:57540"/>
        <dbReference type="ChEBI" id="CHEBI:57945"/>
        <dbReference type="EC" id="1.8.1.8"/>
    </reaction>
</comment>
<reference evidence="9" key="1">
    <citation type="submission" date="2023-12" db="EMBL/GenBank/DDBJ databases">
        <title>Genome assembly of Anisodus tanguticus.</title>
        <authorList>
            <person name="Wang Y.-J."/>
        </authorList>
    </citation>
    <scope>NUCLEOTIDE SEQUENCE</scope>
    <source>
        <strain evidence="9">KB-2021</strain>
        <tissue evidence="9">Leaf</tissue>
    </source>
</reference>
<accession>A0AAE1RU94</accession>
<dbReference type="CDD" id="cd03009">
    <property type="entry name" value="TryX_like_TryX_NRX"/>
    <property type="match status" value="1"/>
</dbReference>
<feature type="domain" description="Thioredoxin" evidence="8">
    <location>
        <begin position="1"/>
        <end position="161"/>
    </location>
</feature>
<comment type="caution">
    <text evidence="9">The sequence shown here is derived from an EMBL/GenBank/DDBJ whole genome shotgun (WGS) entry which is preliminary data.</text>
</comment>
<evidence type="ECO:0000256" key="2">
    <source>
        <dbReference type="ARBA" id="ARBA00022737"/>
    </source>
</evidence>
<dbReference type="SUPFAM" id="SSF57889">
    <property type="entry name" value="Cysteine-rich domain"/>
    <property type="match status" value="1"/>
</dbReference>
<dbReference type="InterPro" id="IPR013766">
    <property type="entry name" value="Thioredoxin_domain"/>
</dbReference>
<organism evidence="9 10">
    <name type="scientific">Anisodus tanguticus</name>
    <dbReference type="NCBI Taxonomy" id="243964"/>
    <lineage>
        <taxon>Eukaryota</taxon>
        <taxon>Viridiplantae</taxon>
        <taxon>Streptophyta</taxon>
        <taxon>Embryophyta</taxon>
        <taxon>Tracheophyta</taxon>
        <taxon>Spermatophyta</taxon>
        <taxon>Magnoliopsida</taxon>
        <taxon>eudicotyledons</taxon>
        <taxon>Gunneridae</taxon>
        <taxon>Pentapetalae</taxon>
        <taxon>asterids</taxon>
        <taxon>lamiids</taxon>
        <taxon>Solanales</taxon>
        <taxon>Solanaceae</taxon>
        <taxon>Solanoideae</taxon>
        <taxon>Hyoscyameae</taxon>
        <taxon>Anisodus</taxon>
    </lineage>
</organism>